<organism evidence="2 3">
    <name type="scientific">Sodalis glossinidius (strain morsitans)</name>
    <dbReference type="NCBI Taxonomy" id="343509"/>
    <lineage>
        <taxon>Bacteria</taxon>
        <taxon>Pseudomonadati</taxon>
        <taxon>Pseudomonadota</taxon>
        <taxon>Gammaproteobacteria</taxon>
        <taxon>Enterobacterales</taxon>
        <taxon>Bruguierivoracaceae</taxon>
        <taxon>Sodalis</taxon>
    </lineage>
</organism>
<proteinExistence type="predicted"/>
<dbReference type="Pfam" id="PF23961">
    <property type="entry name" value="Phage_tail_terminator_9"/>
    <property type="match status" value="1"/>
</dbReference>
<dbReference type="InterPro" id="IPR057087">
    <property type="entry name" value="Gp12-like"/>
</dbReference>
<accession>A0A193QHV6</accession>
<reference evidence="2 3" key="1">
    <citation type="submission" date="2015-05" db="EMBL/GenBank/DDBJ databases">
        <authorList>
            <person name="Goodhead I."/>
        </authorList>
    </citation>
    <scope>NUCLEOTIDE SEQUENCE [LARGE SCALE GENOMIC DNA]</scope>
    <source>
        <strain evidence="3">morsitans</strain>
    </source>
</reference>
<dbReference type="NCBIfam" id="NF047498">
    <property type="entry name" value="LIC_12616_fam"/>
    <property type="match status" value="1"/>
</dbReference>
<dbReference type="AlphaFoldDB" id="A0A193QHV6"/>
<sequence length="174" mass="19430">MSARDKLHALIRAATPDNLPVIQSHQNQSPPKGDFVRVAVLSSKTVGQASTTPVDDDGYRFIYQLTTCACQVDYFGEDAEGQLQKIALRLRSEALKALSYQLDCAIQQPVAFTVIPESINGRDWHDRAMLEFTLQNREHIREFISTIDTVDGVIRTDDYKQSFTAHAEVSSGKT</sequence>
<feature type="domain" description="Phage neck terminator protein gp12-like" evidence="1">
    <location>
        <begin position="7"/>
        <end position="153"/>
    </location>
</feature>
<dbReference type="RefSeq" id="WP_166506481.1">
    <property type="nucleotide sequence ID" value="NZ_LN854557.1"/>
</dbReference>
<dbReference type="EMBL" id="LN854557">
    <property type="protein sequence ID" value="CRL44500.1"/>
    <property type="molecule type" value="Genomic_DNA"/>
</dbReference>
<protein>
    <recommendedName>
        <fullName evidence="1">Phage neck terminator protein gp12-like domain-containing protein</fullName>
    </recommendedName>
</protein>
<evidence type="ECO:0000313" key="2">
    <source>
        <dbReference type="EMBL" id="CRL44500.1"/>
    </source>
</evidence>
<evidence type="ECO:0000259" key="1">
    <source>
        <dbReference type="Pfam" id="PF23961"/>
    </source>
</evidence>
<gene>
    <name evidence="2" type="ORF">SGGMMB4_01629</name>
</gene>
<dbReference type="Proteomes" id="UP000245838">
    <property type="component" value="Chromosome sggmmb4_Chromosome"/>
</dbReference>
<evidence type="ECO:0000313" key="3">
    <source>
        <dbReference type="Proteomes" id="UP000245838"/>
    </source>
</evidence>
<name>A0A193QHV6_SODGM</name>